<keyword evidence="2" id="KW-0812">Transmembrane</keyword>
<evidence type="ECO:0000256" key="2">
    <source>
        <dbReference type="ARBA" id="ARBA00022692"/>
    </source>
</evidence>
<dbReference type="CDD" id="cd11304">
    <property type="entry name" value="Cadherin_repeat"/>
    <property type="match status" value="1"/>
</dbReference>
<evidence type="ECO:0000256" key="5">
    <source>
        <dbReference type="PROSITE-ProRule" id="PRU00043"/>
    </source>
</evidence>
<evidence type="ECO:0000256" key="1">
    <source>
        <dbReference type="ARBA" id="ARBA00004167"/>
    </source>
</evidence>
<reference evidence="7 8" key="1">
    <citation type="submission" date="2019-01" db="EMBL/GenBank/DDBJ databases">
        <title>A draft genome assembly of the solar-powered sea slug Elysia chlorotica.</title>
        <authorList>
            <person name="Cai H."/>
            <person name="Li Q."/>
            <person name="Fang X."/>
            <person name="Li J."/>
            <person name="Curtis N.E."/>
            <person name="Altenburger A."/>
            <person name="Shibata T."/>
            <person name="Feng M."/>
            <person name="Maeda T."/>
            <person name="Schwartz J.A."/>
            <person name="Shigenobu S."/>
            <person name="Lundholm N."/>
            <person name="Nishiyama T."/>
            <person name="Yang H."/>
            <person name="Hasebe M."/>
            <person name="Li S."/>
            <person name="Pierce S.K."/>
            <person name="Wang J."/>
        </authorList>
    </citation>
    <scope>NUCLEOTIDE SEQUENCE [LARGE SCALE GENOMIC DNA]</scope>
    <source>
        <strain evidence="7">EC2010</strain>
        <tissue evidence="7">Whole organism of an adult</tissue>
    </source>
</reference>
<dbReference type="SUPFAM" id="SSF49313">
    <property type="entry name" value="Cadherin-like"/>
    <property type="match status" value="2"/>
</dbReference>
<organism evidence="7 8">
    <name type="scientific">Elysia chlorotica</name>
    <name type="common">Eastern emerald elysia</name>
    <name type="synonym">Sea slug</name>
    <dbReference type="NCBI Taxonomy" id="188477"/>
    <lineage>
        <taxon>Eukaryota</taxon>
        <taxon>Metazoa</taxon>
        <taxon>Spiralia</taxon>
        <taxon>Lophotrochozoa</taxon>
        <taxon>Mollusca</taxon>
        <taxon>Gastropoda</taxon>
        <taxon>Heterobranchia</taxon>
        <taxon>Euthyneura</taxon>
        <taxon>Panpulmonata</taxon>
        <taxon>Sacoglossa</taxon>
        <taxon>Placobranchoidea</taxon>
        <taxon>Plakobranchidae</taxon>
        <taxon>Elysia</taxon>
    </lineage>
</organism>
<keyword evidence="4" id="KW-0325">Glycoprotein</keyword>
<protein>
    <recommendedName>
        <fullName evidence="6">Cadherin domain-containing protein</fullName>
    </recommendedName>
</protein>
<dbReference type="PRINTS" id="PR00205">
    <property type="entry name" value="CADHERIN"/>
</dbReference>
<dbReference type="OrthoDB" id="6102010at2759"/>
<dbReference type="EMBL" id="RQTK01000683">
    <property type="protein sequence ID" value="RUS76155.1"/>
    <property type="molecule type" value="Genomic_DNA"/>
</dbReference>
<evidence type="ECO:0000259" key="6">
    <source>
        <dbReference type="PROSITE" id="PS50268"/>
    </source>
</evidence>
<dbReference type="Proteomes" id="UP000271974">
    <property type="component" value="Unassembled WGS sequence"/>
</dbReference>
<feature type="non-terminal residue" evidence="7">
    <location>
        <position position="1"/>
    </location>
</feature>
<dbReference type="STRING" id="188477.A0A3S1BAQ4"/>
<dbReference type="AlphaFoldDB" id="A0A3S1BAQ4"/>
<dbReference type="GO" id="GO:0005886">
    <property type="term" value="C:plasma membrane"/>
    <property type="evidence" value="ECO:0007669"/>
    <property type="project" value="TreeGrafter"/>
</dbReference>
<keyword evidence="3" id="KW-0472">Membrane</keyword>
<dbReference type="PROSITE" id="PS50268">
    <property type="entry name" value="CADHERIN_2"/>
    <property type="match status" value="2"/>
</dbReference>
<dbReference type="PANTHER" id="PTHR24028:SF328">
    <property type="entry name" value="CADHERIN-3"/>
    <property type="match status" value="1"/>
</dbReference>
<comment type="caution">
    <text evidence="7">The sequence shown here is derived from an EMBL/GenBank/DDBJ whole genome shotgun (WGS) entry which is preliminary data.</text>
</comment>
<name>A0A3S1BAQ4_ELYCH</name>
<evidence type="ECO:0000256" key="3">
    <source>
        <dbReference type="ARBA" id="ARBA00022989"/>
    </source>
</evidence>
<dbReference type="Gene3D" id="2.60.40.60">
    <property type="entry name" value="Cadherins"/>
    <property type="match status" value="2"/>
</dbReference>
<dbReference type="InterPro" id="IPR002126">
    <property type="entry name" value="Cadherin-like_dom"/>
</dbReference>
<dbReference type="GO" id="GO:0005509">
    <property type="term" value="F:calcium ion binding"/>
    <property type="evidence" value="ECO:0007669"/>
    <property type="project" value="UniProtKB-UniRule"/>
</dbReference>
<feature type="domain" description="Cadherin" evidence="6">
    <location>
        <begin position="166"/>
        <end position="270"/>
    </location>
</feature>
<sequence>YFQIGQATGIITTTIDLRAATEANIVLTVSVTDGTHTIDDFDIFITIDNLNDRPQITNLPASVTIPETTVGGFQLITLTFTDVDTYVSQLIPTCTVVPAGDQYKFTYVSGTHKIQVATLSGATSPFDFETTSEYEITCVLNDGFQNSVGDVLTVNIENVNEAPQFDEVAYWCILTESSAGVSVCDLDASIVDPEGDTISSVTFQAGNNSQRFVYDRSLSTVTFGVDYDVDNNNMPTSVTLQLEAKDVNGASNHVPVYITINDANDNTCKFGATSV</sequence>
<accession>A0A3S1BAQ4</accession>
<feature type="domain" description="Cadherin" evidence="6">
    <location>
        <begin position="57"/>
        <end position="165"/>
    </location>
</feature>
<keyword evidence="5" id="KW-0106">Calcium</keyword>
<comment type="subcellular location">
    <subcellularLocation>
        <location evidence="1">Membrane</location>
        <topology evidence="1">Single-pass membrane protein</topology>
    </subcellularLocation>
</comment>
<evidence type="ECO:0000256" key="4">
    <source>
        <dbReference type="ARBA" id="ARBA00023180"/>
    </source>
</evidence>
<keyword evidence="3" id="KW-1133">Transmembrane helix</keyword>
<dbReference type="GO" id="GO:0007156">
    <property type="term" value="P:homophilic cell adhesion via plasma membrane adhesion molecules"/>
    <property type="evidence" value="ECO:0007669"/>
    <property type="project" value="InterPro"/>
</dbReference>
<dbReference type="InterPro" id="IPR015919">
    <property type="entry name" value="Cadherin-like_sf"/>
</dbReference>
<proteinExistence type="predicted"/>
<evidence type="ECO:0000313" key="7">
    <source>
        <dbReference type="EMBL" id="RUS76155.1"/>
    </source>
</evidence>
<keyword evidence="8" id="KW-1185">Reference proteome</keyword>
<evidence type="ECO:0000313" key="8">
    <source>
        <dbReference type="Proteomes" id="UP000271974"/>
    </source>
</evidence>
<feature type="non-terminal residue" evidence="7">
    <location>
        <position position="275"/>
    </location>
</feature>
<gene>
    <name evidence="7" type="ORF">EGW08_016067</name>
</gene>
<dbReference type="InterPro" id="IPR050174">
    <property type="entry name" value="Protocadherin/Cadherin-CA"/>
</dbReference>
<dbReference type="PANTHER" id="PTHR24028">
    <property type="entry name" value="CADHERIN-87A"/>
    <property type="match status" value="1"/>
</dbReference>